<keyword evidence="5" id="KW-1185">Reference proteome</keyword>
<evidence type="ECO:0000256" key="2">
    <source>
        <dbReference type="SAM" id="SignalP"/>
    </source>
</evidence>
<gene>
    <name evidence="4" type="ORF">Adu01nite_69770</name>
</gene>
<dbReference type="PROSITE" id="PS51318">
    <property type="entry name" value="TAT"/>
    <property type="match status" value="1"/>
</dbReference>
<feature type="domain" description="Phosphatidic acid phosphatase type 2/haloperoxidase" evidence="3">
    <location>
        <begin position="164"/>
        <end position="303"/>
    </location>
</feature>
<dbReference type="SMART" id="SM00014">
    <property type="entry name" value="acidPPc"/>
    <property type="match status" value="1"/>
</dbReference>
<dbReference type="Proteomes" id="UP000637628">
    <property type="component" value="Unassembled WGS sequence"/>
</dbReference>
<dbReference type="SUPFAM" id="SSF51126">
    <property type="entry name" value="Pectin lyase-like"/>
    <property type="match status" value="1"/>
</dbReference>
<feature type="chain" id="PRO_5046618242" evidence="2">
    <location>
        <begin position="28"/>
        <end position="564"/>
    </location>
</feature>
<dbReference type="Gene3D" id="1.20.144.10">
    <property type="entry name" value="Phosphatidic acid phosphatase type 2/haloperoxidase"/>
    <property type="match status" value="1"/>
</dbReference>
<dbReference type="EMBL" id="BOML01000057">
    <property type="protein sequence ID" value="GIE05627.1"/>
    <property type="molecule type" value="Genomic_DNA"/>
</dbReference>
<evidence type="ECO:0000259" key="3">
    <source>
        <dbReference type="SMART" id="SM00014"/>
    </source>
</evidence>
<evidence type="ECO:0000313" key="5">
    <source>
        <dbReference type="Proteomes" id="UP000637628"/>
    </source>
</evidence>
<dbReference type="InterPro" id="IPR011050">
    <property type="entry name" value="Pectin_lyase_fold/virulence"/>
</dbReference>
<organism evidence="4 5">
    <name type="scientific">Paractinoplanes durhamensis</name>
    <dbReference type="NCBI Taxonomy" id="113563"/>
    <lineage>
        <taxon>Bacteria</taxon>
        <taxon>Bacillati</taxon>
        <taxon>Actinomycetota</taxon>
        <taxon>Actinomycetes</taxon>
        <taxon>Micromonosporales</taxon>
        <taxon>Micromonosporaceae</taxon>
        <taxon>Paractinoplanes</taxon>
    </lineage>
</organism>
<dbReference type="RefSeq" id="WP_203733453.1">
    <property type="nucleotide sequence ID" value="NZ_BAAATX010000009.1"/>
</dbReference>
<evidence type="ECO:0000256" key="1">
    <source>
        <dbReference type="ARBA" id="ARBA00022729"/>
    </source>
</evidence>
<dbReference type="NCBIfam" id="TIGR02601">
    <property type="entry name" value="autotrns_rpt"/>
    <property type="match status" value="1"/>
</dbReference>
<dbReference type="SUPFAM" id="SSF48317">
    <property type="entry name" value="Acid phosphatase/Vanadium-dependent haloperoxidase"/>
    <property type="match status" value="1"/>
</dbReference>
<evidence type="ECO:0000313" key="4">
    <source>
        <dbReference type="EMBL" id="GIE05627.1"/>
    </source>
</evidence>
<dbReference type="InterPro" id="IPR013425">
    <property type="entry name" value="Autotrns_rpt"/>
</dbReference>
<reference evidence="4 5" key="1">
    <citation type="submission" date="2021-01" db="EMBL/GenBank/DDBJ databases">
        <title>Whole genome shotgun sequence of Actinoplanes durhamensis NBRC 14914.</title>
        <authorList>
            <person name="Komaki H."/>
            <person name="Tamura T."/>
        </authorList>
    </citation>
    <scope>NUCLEOTIDE SEQUENCE [LARGE SCALE GENOMIC DNA]</scope>
    <source>
        <strain evidence="4 5">NBRC 14914</strain>
    </source>
</reference>
<dbReference type="InterPro" id="IPR036938">
    <property type="entry name" value="PAP2/HPO_sf"/>
</dbReference>
<dbReference type="Pfam" id="PF01569">
    <property type="entry name" value="PAP2"/>
    <property type="match status" value="1"/>
</dbReference>
<name>A0ABQ3Z721_9ACTN</name>
<sequence>MTLTRRTLLRVSAAGLVGGLLPRPALASGTTAFADSYRTNLIANQTAETNAAVRILSGMGELWQNGVVLAPELLRANVRFCERRTARRTDDQAARAFIVDRQHQSYSILAGLGPLAPRYKAGALAVTSITEAPAGTPPTTISDAVPADAPPGSAIGAGSTTSALGLVATLVNTVRGDYSSGNPSKYAYQYPRPWRMTEDSEVVDTGAVDEFGYPVYDSRVIVAPQLLRQRSTSPFDDGGFPSGHTNALHLAALAYAYAFPERFQELVTCAFDLSDTRITAGMHSPVDVVGGRILATALAAAILSDPANAELKAAARAQAAAYFAGFDGDGDDAYADRAANRDLVRPKLTYVLPREGPDRPLTVPKGAEVLLETRQPYLTAAQRRAVLRSTALPAGYPLIDGPEEWGRLDLFRAADGYGAFETDVDVTLDKPAADSWRNDITGPGGLTLRGTGQLTLTGHNRFRGALRVLGGTLRLTGTTAPGRYQQVSATLATTVRAGLRVAGTAEIGPGSTLELTTDGRCGLFEVLTAGRVTGRFATITVLDPGLRADPVYTRTAVLVRIVRG</sequence>
<dbReference type="InterPro" id="IPR000326">
    <property type="entry name" value="PAP2/HPO"/>
</dbReference>
<comment type="caution">
    <text evidence="4">The sequence shown here is derived from an EMBL/GenBank/DDBJ whole genome shotgun (WGS) entry which is preliminary data.</text>
</comment>
<accession>A0ABQ3Z721</accession>
<protein>
    <submittedName>
        <fullName evidence="4">Phosphoesterase</fullName>
    </submittedName>
</protein>
<proteinExistence type="predicted"/>
<feature type="signal peptide" evidence="2">
    <location>
        <begin position="1"/>
        <end position="27"/>
    </location>
</feature>
<keyword evidence="1 2" id="KW-0732">Signal</keyword>
<dbReference type="InterPro" id="IPR006311">
    <property type="entry name" value="TAT_signal"/>
</dbReference>